<reference evidence="4" key="1">
    <citation type="journal article" date="2019" name="Int. J. Syst. Evol. Microbiol.">
        <title>The Global Catalogue of Microorganisms (GCM) 10K type strain sequencing project: providing services to taxonomists for standard genome sequencing and annotation.</title>
        <authorList>
            <consortium name="The Broad Institute Genomics Platform"/>
            <consortium name="The Broad Institute Genome Sequencing Center for Infectious Disease"/>
            <person name="Wu L."/>
            <person name="Ma J."/>
        </authorList>
    </citation>
    <scope>NUCLEOTIDE SEQUENCE [LARGE SCALE GENOMIC DNA]</scope>
    <source>
        <strain evidence="4">CGMCC 1.15399</strain>
    </source>
</reference>
<feature type="region of interest" description="Disordered" evidence="1">
    <location>
        <begin position="74"/>
        <end position="117"/>
    </location>
</feature>
<evidence type="ECO:0000313" key="3">
    <source>
        <dbReference type="EMBL" id="MFD1545801.1"/>
    </source>
</evidence>
<dbReference type="Gene3D" id="1.10.10.60">
    <property type="entry name" value="Homeodomain-like"/>
    <property type="match status" value="1"/>
</dbReference>
<evidence type="ECO:0000313" key="4">
    <source>
        <dbReference type="Proteomes" id="UP001597097"/>
    </source>
</evidence>
<keyword evidence="3" id="KW-0238">DNA-binding</keyword>
<dbReference type="EMBL" id="JBHUCM010000050">
    <property type="protein sequence ID" value="MFD1545801.1"/>
    <property type="molecule type" value="Genomic_DNA"/>
</dbReference>
<dbReference type="RefSeq" id="WP_246654969.1">
    <property type="nucleotide sequence ID" value="NZ_JAHKRM010000063.1"/>
</dbReference>
<comment type="caution">
    <text evidence="3">The sequence shown here is derived from an EMBL/GenBank/DDBJ whole genome shotgun (WGS) entry which is preliminary data.</text>
</comment>
<dbReference type="GO" id="GO:0003677">
    <property type="term" value="F:DNA binding"/>
    <property type="evidence" value="ECO:0007669"/>
    <property type="project" value="UniProtKB-KW"/>
</dbReference>
<evidence type="ECO:0000259" key="2">
    <source>
        <dbReference type="Pfam" id="PF09039"/>
    </source>
</evidence>
<sequence>MAEAVMAEVIRSRYLDRRRRSVAAVYREVVRRCRVGGLPVPARSTLARRIEALDPAAAAAAREGADGARRLHDAQDEAAIIGPRRPIRARLTGPGSSSTPELMDRLQRQVLGEEAGE</sequence>
<feature type="domain" description="Mu DNA binding I gamma subdomain" evidence="2">
    <location>
        <begin position="6"/>
        <end position="76"/>
    </location>
</feature>
<accession>A0ABW4GU35</accession>
<keyword evidence="4" id="KW-1185">Reference proteome</keyword>
<evidence type="ECO:0000256" key="1">
    <source>
        <dbReference type="SAM" id="MobiDB-lite"/>
    </source>
</evidence>
<gene>
    <name evidence="3" type="ORF">ACFSJ0_52785</name>
</gene>
<dbReference type="Pfam" id="PF09039">
    <property type="entry name" value="HTH_Tnp_Mu_2"/>
    <property type="match status" value="1"/>
</dbReference>
<dbReference type="InterPro" id="IPR015126">
    <property type="entry name" value="Mu_I-gamma"/>
</dbReference>
<dbReference type="Proteomes" id="UP001597097">
    <property type="component" value="Unassembled WGS sequence"/>
</dbReference>
<name>A0ABW4GU35_9ACTN</name>
<organism evidence="3 4">
    <name type="scientific">Nonomuraea guangzhouensis</name>
    <dbReference type="NCBI Taxonomy" id="1291555"/>
    <lineage>
        <taxon>Bacteria</taxon>
        <taxon>Bacillati</taxon>
        <taxon>Actinomycetota</taxon>
        <taxon>Actinomycetes</taxon>
        <taxon>Streptosporangiales</taxon>
        <taxon>Streptosporangiaceae</taxon>
        <taxon>Nonomuraea</taxon>
    </lineage>
</organism>
<protein>
    <submittedName>
        <fullName evidence="3">DNA-binding domain-containing protein</fullName>
    </submittedName>
</protein>
<proteinExistence type="predicted"/>